<evidence type="ECO:0008006" key="5">
    <source>
        <dbReference type="Google" id="ProtNLM"/>
    </source>
</evidence>
<dbReference type="Pfam" id="PF11795">
    <property type="entry name" value="DUF3322"/>
    <property type="match status" value="1"/>
</dbReference>
<sequence length="395" mass="44937">MNWTTASDLKQQLSRLWERGELLRAQIQEMPAFPLRLPLKGPGSAEVTGQFEAVRHWIAQLVAMPHLRIEWREVRHAVMGAQRLPQSLWIDSPEAAIAWLGKRREYECFAGLVALTRSRQPSLLAWLARRPLQAVELAGKWPQLLDLVEWMQRHPRPGCHLRQVDVPGVHSKFIETHRAVLAELFELVLPAEAIAGEHGGVGGFAARYGFLDKPVRIRFRVLDARLGLLPGTPLPDVTLDADSFARLAIPVRRVFITENETNFLAFPALPDSLAIFGAGYGWDALARARWLAGCTLHYWGDIDTHGFAILDQLRGRFAHVESFLMDRQTLLAHQALWGEEERPVRHDLPRLDADERALFDELRDNRIRRALRLEQERIGFHWVQAALARLAGDGR</sequence>
<dbReference type="RefSeq" id="WP_039802207.1">
    <property type="nucleotide sequence ID" value="NZ_CP010415.1"/>
</dbReference>
<gene>
    <name evidence="3" type="ORF">Achr_8870</name>
</gene>
<dbReference type="AlphaFoldDB" id="A0A0C4WK50"/>
<keyword evidence="4" id="KW-1185">Reference proteome</keyword>
<feature type="domain" description="DUF3322" evidence="2">
    <location>
        <begin position="7"/>
        <end position="185"/>
    </location>
</feature>
<dbReference type="Proteomes" id="UP000068210">
    <property type="component" value="Chromosome"/>
</dbReference>
<feature type="domain" description="Wadjet protein JetD C-terminal" evidence="1">
    <location>
        <begin position="209"/>
        <end position="387"/>
    </location>
</feature>
<dbReference type="InterPro" id="IPR024534">
    <property type="entry name" value="JetD_C"/>
</dbReference>
<organism evidence="3 4">
    <name type="scientific">Azotobacter chroococcum NCIMB 8003</name>
    <dbReference type="NCBI Taxonomy" id="1328314"/>
    <lineage>
        <taxon>Bacteria</taxon>
        <taxon>Pseudomonadati</taxon>
        <taxon>Pseudomonadota</taxon>
        <taxon>Gammaproteobacteria</taxon>
        <taxon>Pseudomonadales</taxon>
        <taxon>Pseudomonadaceae</taxon>
        <taxon>Azotobacter</taxon>
    </lineage>
</organism>
<reference evidence="3 4" key="1">
    <citation type="journal article" date="2015" name="PLoS ONE">
        <title>Azotobacter Genomes: The Genome of Azotobacter chroococcum NCIMB 8003 (ATCC 4412).</title>
        <authorList>
            <person name="Robson R.L."/>
            <person name="Jones R."/>
            <person name="Robson R.M."/>
            <person name="Schwartz A."/>
            <person name="Richardson T.H."/>
        </authorList>
    </citation>
    <scope>NUCLEOTIDE SEQUENCE [LARGE SCALE GENOMIC DNA]</scope>
    <source>
        <strain evidence="3 4">NCIMB 8003</strain>
    </source>
</reference>
<name>A0A0C4WK50_9GAMM</name>
<evidence type="ECO:0000259" key="1">
    <source>
        <dbReference type="Pfam" id="PF09983"/>
    </source>
</evidence>
<dbReference type="InterPro" id="IPR014544">
    <property type="entry name" value="UCP028408"/>
</dbReference>
<dbReference type="STRING" id="1328314.Achr_8870"/>
<dbReference type="InterPro" id="IPR024537">
    <property type="entry name" value="DUF3322"/>
</dbReference>
<evidence type="ECO:0000313" key="3">
    <source>
        <dbReference type="EMBL" id="AJE20371.1"/>
    </source>
</evidence>
<dbReference type="HOGENOM" id="CLU_054007_1_0_6"/>
<dbReference type="EMBL" id="CP010415">
    <property type="protein sequence ID" value="AJE20371.1"/>
    <property type="molecule type" value="Genomic_DNA"/>
</dbReference>
<evidence type="ECO:0000313" key="4">
    <source>
        <dbReference type="Proteomes" id="UP000068210"/>
    </source>
</evidence>
<dbReference type="PIRSF" id="PIRSF028408">
    <property type="entry name" value="UCP028408"/>
    <property type="match status" value="1"/>
</dbReference>
<dbReference type="Pfam" id="PF09983">
    <property type="entry name" value="JetD_C"/>
    <property type="match status" value="1"/>
</dbReference>
<proteinExistence type="predicted"/>
<protein>
    <recommendedName>
        <fullName evidence="5">Wadjet protein JetD C-terminal domain-containing protein</fullName>
    </recommendedName>
</protein>
<evidence type="ECO:0000259" key="2">
    <source>
        <dbReference type="Pfam" id="PF11795"/>
    </source>
</evidence>
<dbReference type="KEGG" id="acx:Achr_8870"/>
<accession>A0A0C4WK50</accession>